<feature type="binding site" evidence="11">
    <location>
        <position position="28"/>
    </location>
    <ligand>
        <name>CTP</name>
        <dbReference type="ChEBI" id="CHEBI:37563"/>
    </ligand>
</feature>
<dbReference type="InterPro" id="IPR023068">
    <property type="entry name" value="CCA-adding_enz_firmicutes"/>
</dbReference>
<feature type="binding site" evidence="11">
    <location>
        <position position="43"/>
    </location>
    <ligand>
        <name>Mg(2+)</name>
        <dbReference type="ChEBI" id="CHEBI:18420"/>
    </ligand>
</feature>
<dbReference type="InterPro" id="IPR032828">
    <property type="entry name" value="PolyA_RNA-bd"/>
</dbReference>
<evidence type="ECO:0000313" key="16">
    <source>
        <dbReference type="Proteomes" id="UP001501734"/>
    </source>
</evidence>
<feature type="binding site" evidence="11">
    <location>
        <position position="31"/>
    </location>
    <ligand>
        <name>ATP</name>
        <dbReference type="ChEBI" id="CHEBI:30616"/>
    </ligand>
</feature>
<dbReference type="InterPro" id="IPR032810">
    <property type="entry name" value="CCA-adding_enz_C"/>
</dbReference>
<feature type="domain" description="tRNA nucleotidyltransferase/poly(A) polymerase RNA and SrmB- binding" evidence="13">
    <location>
        <begin position="171"/>
        <end position="228"/>
    </location>
</feature>
<dbReference type="EMBL" id="BAABDL010000085">
    <property type="protein sequence ID" value="GAA4071721.1"/>
    <property type="molecule type" value="Genomic_DNA"/>
</dbReference>
<comment type="caution">
    <text evidence="15">The sequence shown here is derived from an EMBL/GenBank/DDBJ whole genome shotgun (WGS) entry which is preliminary data.</text>
</comment>
<dbReference type="Pfam" id="PF12627">
    <property type="entry name" value="PolyA_pol_RNAbd"/>
    <property type="match status" value="1"/>
</dbReference>
<dbReference type="Pfam" id="PF01743">
    <property type="entry name" value="PolyA_pol"/>
    <property type="match status" value="1"/>
</dbReference>
<evidence type="ECO:0000256" key="5">
    <source>
        <dbReference type="ARBA" id="ARBA00022723"/>
    </source>
</evidence>
<dbReference type="SUPFAM" id="SSF81891">
    <property type="entry name" value="Poly A polymerase C-terminal region-like"/>
    <property type="match status" value="1"/>
</dbReference>
<evidence type="ECO:0000256" key="7">
    <source>
        <dbReference type="ARBA" id="ARBA00022800"/>
    </source>
</evidence>
<keyword evidence="9 11" id="KW-0460">Magnesium</keyword>
<feature type="binding site" evidence="11">
    <location>
        <position position="161"/>
    </location>
    <ligand>
        <name>CTP</name>
        <dbReference type="ChEBI" id="CHEBI:37563"/>
    </ligand>
</feature>
<comment type="catalytic activity">
    <reaction evidence="11">
        <text>a tRNA with a 3' CCA end + 2 CTP + ATP = a tRNA with a 3' CCACCA end + 3 diphosphate</text>
        <dbReference type="Rhea" id="RHEA:76235"/>
        <dbReference type="Rhea" id="RHEA-COMP:10468"/>
        <dbReference type="Rhea" id="RHEA-COMP:18655"/>
        <dbReference type="ChEBI" id="CHEBI:30616"/>
        <dbReference type="ChEBI" id="CHEBI:33019"/>
        <dbReference type="ChEBI" id="CHEBI:37563"/>
        <dbReference type="ChEBI" id="CHEBI:83071"/>
        <dbReference type="ChEBI" id="CHEBI:195187"/>
    </reaction>
</comment>
<feature type="binding site" evidence="11">
    <location>
        <position position="155"/>
    </location>
    <ligand>
        <name>CTP</name>
        <dbReference type="ChEBI" id="CHEBI:37563"/>
    </ligand>
</feature>
<keyword evidence="10 11" id="KW-0694">RNA-binding</keyword>
<evidence type="ECO:0000256" key="2">
    <source>
        <dbReference type="ARBA" id="ARBA00022679"/>
    </source>
</evidence>
<proteinExistence type="inferred from homology"/>
<evidence type="ECO:0000256" key="6">
    <source>
        <dbReference type="ARBA" id="ARBA00022741"/>
    </source>
</evidence>
<dbReference type="Gene3D" id="3.30.460.10">
    <property type="entry name" value="Beta Polymerase, domain 2"/>
    <property type="match status" value="1"/>
</dbReference>
<feature type="binding site" evidence="11">
    <location>
        <position position="158"/>
    </location>
    <ligand>
        <name>CTP</name>
        <dbReference type="ChEBI" id="CHEBI:37563"/>
    </ligand>
</feature>
<name>A0ABP7VPJ3_9BACI</name>
<dbReference type="PANTHER" id="PTHR46173:SF1">
    <property type="entry name" value="CCA TRNA NUCLEOTIDYLTRANSFERASE 1, MITOCHONDRIAL"/>
    <property type="match status" value="1"/>
</dbReference>
<reference evidence="16" key="1">
    <citation type="journal article" date="2019" name="Int. J. Syst. Evol. Microbiol.">
        <title>The Global Catalogue of Microorganisms (GCM) 10K type strain sequencing project: providing services to taxonomists for standard genome sequencing and annotation.</title>
        <authorList>
            <consortium name="The Broad Institute Genomics Platform"/>
            <consortium name="The Broad Institute Genome Sequencing Center for Infectious Disease"/>
            <person name="Wu L."/>
            <person name="Ma J."/>
        </authorList>
    </citation>
    <scope>NUCLEOTIDE SEQUENCE [LARGE SCALE GENOMIC DNA]</scope>
    <source>
        <strain evidence="16">JCM 17250</strain>
    </source>
</reference>
<feature type="binding site" evidence="11">
    <location>
        <position position="158"/>
    </location>
    <ligand>
        <name>ATP</name>
        <dbReference type="ChEBI" id="CHEBI:30616"/>
    </ligand>
</feature>
<keyword evidence="5 11" id="KW-0479">Metal-binding</keyword>
<feature type="domain" description="CCA-adding enzyme C-terminal" evidence="14">
    <location>
        <begin position="256"/>
        <end position="392"/>
    </location>
</feature>
<dbReference type="PANTHER" id="PTHR46173">
    <property type="entry name" value="CCA TRNA NUCLEOTIDYLTRANSFERASE 1, MITOCHONDRIAL"/>
    <property type="match status" value="1"/>
</dbReference>
<comment type="cofactor">
    <cofactor evidence="1 11">
        <name>Mg(2+)</name>
        <dbReference type="ChEBI" id="CHEBI:18420"/>
    </cofactor>
</comment>
<evidence type="ECO:0000259" key="14">
    <source>
        <dbReference type="Pfam" id="PF13735"/>
    </source>
</evidence>
<evidence type="ECO:0000259" key="13">
    <source>
        <dbReference type="Pfam" id="PF12627"/>
    </source>
</evidence>
<comment type="miscellaneous">
    <text evidence="11">A single active site specifically recognizes both ATP and CTP and is responsible for their addition.</text>
</comment>
<keyword evidence="8 11" id="KW-0067">ATP-binding</keyword>
<dbReference type="CDD" id="cd05398">
    <property type="entry name" value="NT_ClassII-CCAase"/>
    <property type="match status" value="1"/>
</dbReference>
<feature type="binding site" evidence="11">
    <location>
        <position position="28"/>
    </location>
    <ligand>
        <name>ATP</name>
        <dbReference type="ChEBI" id="CHEBI:30616"/>
    </ligand>
</feature>
<dbReference type="Gene3D" id="1.10.246.80">
    <property type="match status" value="1"/>
</dbReference>
<organism evidence="15 16">
    <name type="scientific">Amphibacillus indicireducens</name>
    <dbReference type="NCBI Taxonomy" id="1076330"/>
    <lineage>
        <taxon>Bacteria</taxon>
        <taxon>Bacillati</taxon>
        <taxon>Bacillota</taxon>
        <taxon>Bacilli</taxon>
        <taxon>Bacillales</taxon>
        <taxon>Bacillaceae</taxon>
        <taxon>Amphibacillus</taxon>
    </lineage>
</organism>
<dbReference type="InterPro" id="IPR002646">
    <property type="entry name" value="PolA_pol_head_dom"/>
</dbReference>
<evidence type="ECO:0000256" key="8">
    <source>
        <dbReference type="ARBA" id="ARBA00022840"/>
    </source>
</evidence>
<dbReference type="InterPro" id="IPR050264">
    <property type="entry name" value="Bact_CCA-adding_enz_type3_sf"/>
</dbReference>
<gene>
    <name evidence="11" type="primary">cca</name>
    <name evidence="15" type="ORF">GCM10022410_16720</name>
</gene>
<feature type="binding site" evidence="11">
    <location>
        <position position="112"/>
    </location>
    <ligand>
        <name>CTP</name>
        <dbReference type="ChEBI" id="CHEBI:37563"/>
    </ligand>
</feature>
<feature type="binding site" evidence="11">
    <location>
        <position position="155"/>
    </location>
    <ligand>
        <name>ATP</name>
        <dbReference type="ChEBI" id="CHEBI:30616"/>
    </ligand>
</feature>
<sequence length="401" mass="46502">MTTDIFKPAFEIIETIKKAGFKAYIVGGAVRDYLLAKEVNDIDLASSATPQQIQEIFKQVIPVGIEHGTVIVRYQKESYEVTTFRAEKGYSDFRRPDQVSFVDSITADLSRRDFTINAIAMTEDGRFVDPFNGQEDLENKMIRAVGDPVQRFTEDPLRMLRAIRFVSQLQFKLDPVTWHEIRNHAGLIEKLSIERVAIELEKLFQGDAVKSALNYFYEANLFGHLPIFKSNPSLIDHVSQIQQPIVELIDLFSYLTLMSNEKIAIHQWCKAYKLSNKVKYTGELLVHLVKLFQQENLTRSLIYQLPEVYDQRFISMVNRVLGQVIDLKKINEIRSQLPIKNRRDIKINGHDLQLLYPNKARGNWIRSYLELIEQKIIAGKLENDFEKIKEWILSCHPPEKN</sequence>
<comment type="subunit">
    <text evidence="11">Homodimer.</text>
</comment>
<dbReference type="EC" id="2.7.7.72" evidence="11"/>
<dbReference type="SUPFAM" id="SSF81301">
    <property type="entry name" value="Nucleotidyltransferase"/>
    <property type="match status" value="1"/>
</dbReference>
<dbReference type="HAMAP" id="MF_01263">
    <property type="entry name" value="CCA_bact_type3"/>
    <property type="match status" value="1"/>
</dbReference>
<evidence type="ECO:0000259" key="12">
    <source>
        <dbReference type="Pfam" id="PF01743"/>
    </source>
</evidence>
<keyword evidence="6 11" id="KW-0547">Nucleotide-binding</keyword>
<dbReference type="InterPro" id="IPR043519">
    <property type="entry name" value="NT_sf"/>
</dbReference>
<feature type="binding site" evidence="11">
    <location>
        <position position="164"/>
    </location>
    <ligand>
        <name>CTP</name>
        <dbReference type="ChEBI" id="CHEBI:37563"/>
    </ligand>
</feature>
<evidence type="ECO:0000256" key="3">
    <source>
        <dbReference type="ARBA" id="ARBA00022694"/>
    </source>
</evidence>
<keyword evidence="7 11" id="KW-0692">RNA repair</keyword>
<keyword evidence="3 11" id="KW-0819">tRNA processing</keyword>
<dbReference type="RefSeq" id="WP_344912142.1">
    <property type="nucleotide sequence ID" value="NZ_BAABDL010000085.1"/>
</dbReference>
<evidence type="ECO:0000256" key="11">
    <source>
        <dbReference type="HAMAP-Rule" id="MF_01263"/>
    </source>
</evidence>
<evidence type="ECO:0000256" key="9">
    <source>
        <dbReference type="ARBA" id="ARBA00022842"/>
    </source>
</evidence>
<evidence type="ECO:0000256" key="4">
    <source>
        <dbReference type="ARBA" id="ARBA00022695"/>
    </source>
</evidence>
<feature type="binding site" evidence="11">
    <location>
        <position position="41"/>
    </location>
    <ligand>
        <name>Mg(2+)</name>
        <dbReference type="ChEBI" id="CHEBI:18420"/>
    </ligand>
</feature>
<feature type="binding site" evidence="11">
    <location>
        <position position="112"/>
    </location>
    <ligand>
        <name>ATP</name>
        <dbReference type="ChEBI" id="CHEBI:30616"/>
    </ligand>
</feature>
<feature type="binding site" evidence="11">
    <location>
        <position position="161"/>
    </location>
    <ligand>
        <name>ATP</name>
        <dbReference type="ChEBI" id="CHEBI:30616"/>
    </ligand>
</feature>
<comment type="function">
    <text evidence="11">Catalyzes the addition and repair of the essential 3'-terminal CCA sequence in tRNAs without using a nucleic acid template. Adds these three nucleotides in the order of C, C, and A to the tRNA nucleotide-73, using CTP and ATP as substrates and producing inorganic pyrophosphate. tRNA 3'-terminal CCA addition is required both for tRNA processing and repair. Also involved in tRNA surveillance by mediating tandem CCA addition to generate a CCACCA at the 3' terminus of unstable tRNAs. While stable tRNAs receive only 3'-terminal CCA, unstable tRNAs are marked with CCACCA and rapidly degraded.</text>
</comment>
<comment type="similarity">
    <text evidence="11">Belongs to the tRNA nucleotidyltransferase/poly(A) polymerase family. Bacterial CCA-adding enzyme type 3 subfamily.</text>
</comment>
<accession>A0ABP7VPJ3</accession>
<feature type="domain" description="Poly A polymerase head" evidence="12">
    <location>
        <begin position="23"/>
        <end position="143"/>
    </location>
</feature>
<dbReference type="Proteomes" id="UP001501734">
    <property type="component" value="Unassembled WGS sequence"/>
</dbReference>
<dbReference type="Pfam" id="PF13735">
    <property type="entry name" value="tRNA_NucTran2_2"/>
    <property type="match status" value="1"/>
</dbReference>
<keyword evidence="2 11" id="KW-0808">Transferase</keyword>
<keyword evidence="4 11" id="KW-0548">Nucleotidyltransferase</keyword>
<evidence type="ECO:0000313" key="15">
    <source>
        <dbReference type="EMBL" id="GAA4071721.1"/>
    </source>
</evidence>
<protein>
    <recommendedName>
        <fullName evidence="11">CCA-adding enzyme</fullName>
        <ecNumber evidence="11">2.7.7.72</ecNumber>
    </recommendedName>
    <alternativeName>
        <fullName evidence="11">CCA tRNA nucleotidyltransferase</fullName>
    </alternativeName>
    <alternativeName>
        <fullName evidence="11">tRNA CCA-pyrophosphorylase</fullName>
    </alternativeName>
    <alternativeName>
        <fullName evidence="11">tRNA adenylyl-/cytidylyl- transferase</fullName>
    </alternativeName>
    <alternativeName>
        <fullName evidence="11">tRNA nucleotidyltransferase</fullName>
    </alternativeName>
    <alternativeName>
        <fullName evidence="11">tRNA-NT</fullName>
    </alternativeName>
</protein>
<dbReference type="Gene3D" id="1.10.3090.10">
    <property type="entry name" value="cca-adding enzyme, domain 2"/>
    <property type="match status" value="1"/>
</dbReference>
<feature type="binding site" evidence="11">
    <location>
        <position position="31"/>
    </location>
    <ligand>
        <name>CTP</name>
        <dbReference type="ChEBI" id="CHEBI:37563"/>
    </ligand>
</feature>
<keyword evidence="16" id="KW-1185">Reference proteome</keyword>
<comment type="catalytic activity">
    <reaction evidence="11">
        <text>a tRNA precursor + 2 CTP + ATP = a tRNA with a 3' CCA end + 3 diphosphate</text>
        <dbReference type="Rhea" id="RHEA:14433"/>
        <dbReference type="Rhea" id="RHEA-COMP:10465"/>
        <dbReference type="Rhea" id="RHEA-COMP:10468"/>
        <dbReference type="ChEBI" id="CHEBI:30616"/>
        <dbReference type="ChEBI" id="CHEBI:33019"/>
        <dbReference type="ChEBI" id="CHEBI:37563"/>
        <dbReference type="ChEBI" id="CHEBI:74896"/>
        <dbReference type="ChEBI" id="CHEBI:83071"/>
        <dbReference type="EC" id="2.7.7.72"/>
    </reaction>
</comment>
<feature type="binding site" evidence="11">
    <location>
        <position position="164"/>
    </location>
    <ligand>
        <name>ATP</name>
        <dbReference type="ChEBI" id="CHEBI:30616"/>
    </ligand>
</feature>
<evidence type="ECO:0000256" key="10">
    <source>
        <dbReference type="ARBA" id="ARBA00022884"/>
    </source>
</evidence>
<evidence type="ECO:0000256" key="1">
    <source>
        <dbReference type="ARBA" id="ARBA00001946"/>
    </source>
</evidence>
<dbReference type="NCBIfam" id="NF009814">
    <property type="entry name" value="PRK13299.1"/>
    <property type="match status" value="1"/>
</dbReference>